<dbReference type="EMBL" id="ML145127">
    <property type="protein sequence ID" value="TBU58185.1"/>
    <property type="molecule type" value="Genomic_DNA"/>
</dbReference>
<dbReference type="AlphaFoldDB" id="A0A4Q9PUR6"/>
<reference evidence="2 3" key="1">
    <citation type="submission" date="2019-01" db="EMBL/GenBank/DDBJ databases">
        <title>Draft genome sequences of three monokaryotic isolates of the white-rot basidiomycete fungus Dichomitus squalens.</title>
        <authorList>
            <consortium name="DOE Joint Genome Institute"/>
            <person name="Lopez S.C."/>
            <person name="Andreopoulos B."/>
            <person name="Pangilinan J."/>
            <person name="Lipzen A."/>
            <person name="Riley R."/>
            <person name="Ahrendt S."/>
            <person name="Ng V."/>
            <person name="Barry K."/>
            <person name="Daum C."/>
            <person name="Grigoriev I.V."/>
            <person name="Hilden K.S."/>
            <person name="Makela M.R."/>
            <person name="de Vries R.P."/>
        </authorList>
    </citation>
    <scope>NUCLEOTIDE SEQUENCE [LARGE SCALE GENOMIC DNA]</scope>
    <source>
        <strain evidence="2 3">CBS 464.89</strain>
    </source>
</reference>
<protein>
    <submittedName>
        <fullName evidence="2">Uncharacterized protein</fullName>
    </submittedName>
</protein>
<sequence length="69" mass="7579">MSADSPYSGAKSIYADAASPYRLLRRHLPTLPPARGVLPHSALLLTDRGTHQTTARYGSPTTSTWRMPR</sequence>
<proteinExistence type="predicted"/>
<feature type="compositionally biased region" description="Polar residues" evidence="1">
    <location>
        <begin position="51"/>
        <end position="69"/>
    </location>
</feature>
<organism evidence="2 3">
    <name type="scientific">Dichomitus squalens</name>
    <dbReference type="NCBI Taxonomy" id="114155"/>
    <lineage>
        <taxon>Eukaryota</taxon>
        <taxon>Fungi</taxon>
        <taxon>Dikarya</taxon>
        <taxon>Basidiomycota</taxon>
        <taxon>Agaricomycotina</taxon>
        <taxon>Agaricomycetes</taxon>
        <taxon>Polyporales</taxon>
        <taxon>Polyporaceae</taxon>
        <taxon>Dichomitus</taxon>
    </lineage>
</organism>
<keyword evidence="3" id="KW-1185">Reference proteome</keyword>
<dbReference type="Proteomes" id="UP000292082">
    <property type="component" value="Unassembled WGS sequence"/>
</dbReference>
<evidence type="ECO:0000313" key="2">
    <source>
        <dbReference type="EMBL" id="TBU58185.1"/>
    </source>
</evidence>
<accession>A0A4Q9PUR6</accession>
<feature type="region of interest" description="Disordered" evidence="1">
    <location>
        <begin position="45"/>
        <end position="69"/>
    </location>
</feature>
<evidence type="ECO:0000313" key="3">
    <source>
        <dbReference type="Proteomes" id="UP000292082"/>
    </source>
</evidence>
<gene>
    <name evidence="2" type="ORF">BD310DRAFT_927513</name>
</gene>
<evidence type="ECO:0000256" key="1">
    <source>
        <dbReference type="SAM" id="MobiDB-lite"/>
    </source>
</evidence>
<name>A0A4Q9PUR6_9APHY</name>